<proteinExistence type="predicted"/>
<dbReference type="EMBL" id="JWIN03000004">
    <property type="protein sequence ID" value="KAB1280207.1"/>
    <property type="molecule type" value="Genomic_DNA"/>
</dbReference>
<sequence length="1267" mass="132996">MAPLGSPRLGGQQEEGALGTGCHIWPGAHHSGSPRPGRRSRPPSPDERKDTGKLFRTPRLQPQNFPQASPLPAPPAVMPAPLSGRTQPLVCSSLRPATANLTGTGAHVRETCSGWESLREPGWRCRASLGLWPRGRPGGLGWSWWHGTRCSADPRALGGRSCRSGWGTKTKRQEGPAQQHSWRPCFQALSRQGTITKESAAGAAWEATVLALGPDSGKDKRPEWGACALPGDSGHSPNAALPSVGAQGWVAGTGELRQPARVLTSLCGPTAFACWCLAGQPRTTGVLEEDSFHQAGGRGLRGHRALRPGDGLPDVICVAPAAPTSPAPSAALPCGLARVRGGVWGRPCDFTPEPCPAPCASAGLRPGWEAGVFNAEVPLGSRQQPLPFHQSGDQILKPRAHPGRLAAPCLSLGERLEVASVCPCACAAGSGTEAHGGKVPLPRLLATPGEPLRLPWPGPRLPPPRCSGGRGDSPAPGPGLQGGPGSLPTVLAPSAACCMMIDERLVTHRLEDGHCAWTTGCGAPVSAACAGSLVGLCSEEVRCHVGPRSPGFGILSRTTKNGLGETQGPEATYISADLTKSGKAKSTGTWQHWTQPFKSTLRGNGPSARLTEAVNGAGCSAVLGQRGSLLEEGKAGPAPHTAQIPKALRETPEERSRDRPSCDSPARSAGMEAILNTFENSHCHHCPEKIDKPHDVCHSQNHRQGLISHGPELRAERPREAPPAAQRHARDAVLALHRRREDSRSSGTPRLTSQAGNPPKTPRALREAGAPAGCWKEANSNPTLYSKDTCHVQPQGDFTQAVHSGMAVKTRLLETTQIHAVGGRAQSDEKEGLRVPNKQFTHRTPHGGGSHGVFSSVPQVWTIKEGISYQLVSRQAPWQPARHQMDHPAARSWGRGAALSSASEDSASLFTGQHPHGHLLQIFLLSVTGGTSSWAPPTQTPRPPKSSLQPPDKPLGGGLSQLRTGSLVPPAQSGVRSWRAGANISFSVVPGESACLARTRSWGQTTTDPPPGPAQTPGITAILSFLADGAWRLPRDPAIPKNPSCSSFLVASHGFHELCTGVGTPGTRGDLCGQWWGGRSPAPASLKKTPAETRHAGLGLQLRNNPGLRSFYRDAGGVAGRGEVRGFLECLTEVRGFVCGLSPRGLADVKAWKGLPLRKVSVAPASCARPLAWGGLPANEDLMRDWVSPVLPPSLLLRAQGLAHPALPGAGESAAGKKGRTQGRQEAALIPPWRWGMGSIQKAGSSELVGGAECSVLGGGDPLEEFR</sequence>
<evidence type="ECO:0000313" key="2">
    <source>
        <dbReference type="EMBL" id="KAB1280207.1"/>
    </source>
</evidence>
<feature type="region of interest" description="Disordered" evidence="1">
    <location>
        <begin position="449"/>
        <end position="486"/>
    </location>
</feature>
<feature type="region of interest" description="Disordered" evidence="1">
    <location>
        <begin position="697"/>
        <end position="769"/>
    </location>
</feature>
<feature type="compositionally biased region" description="Basic and acidic residues" evidence="1">
    <location>
        <begin position="711"/>
        <end position="720"/>
    </location>
</feature>
<evidence type="ECO:0000256" key="1">
    <source>
        <dbReference type="SAM" id="MobiDB-lite"/>
    </source>
</evidence>
<feature type="region of interest" description="Disordered" evidence="1">
    <location>
        <begin position="932"/>
        <end position="974"/>
    </location>
</feature>
<evidence type="ECO:0000313" key="3">
    <source>
        <dbReference type="Proteomes" id="UP000299084"/>
    </source>
</evidence>
<gene>
    <name evidence="2" type="ORF">Cadr_000016476</name>
</gene>
<reference evidence="2 3" key="1">
    <citation type="journal article" date="2019" name="Mol. Ecol. Resour.">
        <title>Improving Illumina assemblies with Hi-C and long reads: an example with the North African dromedary.</title>
        <authorList>
            <person name="Elbers J.P."/>
            <person name="Rogers M.F."/>
            <person name="Perelman P.L."/>
            <person name="Proskuryakova A.A."/>
            <person name="Serdyukova N.A."/>
            <person name="Johnson W.E."/>
            <person name="Horin P."/>
            <person name="Corander J."/>
            <person name="Murphy D."/>
            <person name="Burger P.A."/>
        </authorList>
    </citation>
    <scope>NUCLEOTIDE SEQUENCE [LARGE SCALE GENOMIC DNA]</scope>
    <source>
        <strain evidence="2">Drom800</strain>
        <tissue evidence="2">Blood</tissue>
    </source>
</reference>
<feature type="compositionally biased region" description="Pro residues" evidence="1">
    <location>
        <begin position="454"/>
        <end position="465"/>
    </location>
</feature>
<feature type="region of interest" description="Disordered" evidence="1">
    <location>
        <begin position="1"/>
        <end position="81"/>
    </location>
</feature>
<name>A0A5N4EA00_CAMDR</name>
<feature type="compositionally biased region" description="Basic and acidic residues" evidence="1">
    <location>
        <begin position="44"/>
        <end position="53"/>
    </location>
</feature>
<protein>
    <submittedName>
        <fullName evidence="2">Uncharacterized protein</fullName>
    </submittedName>
</protein>
<accession>A0A5N4EA00</accession>
<comment type="caution">
    <text evidence="2">The sequence shown here is derived from an EMBL/GenBank/DDBJ whole genome shotgun (WGS) entry which is preliminary data.</text>
</comment>
<feature type="compositionally biased region" description="Basic and acidic residues" evidence="1">
    <location>
        <begin position="647"/>
        <end position="661"/>
    </location>
</feature>
<feature type="compositionally biased region" description="Pro residues" evidence="1">
    <location>
        <begin position="69"/>
        <end position="78"/>
    </location>
</feature>
<keyword evidence="3" id="KW-1185">Reference proteome</keyword>
<feature type="region of interest" description="Disordered" evidence="1">
    <location>
        <begin position="631"/>
        <end position="667"/>
    </location>
</feature>
<feature type="compositionally biased region" description="Polar residues" evidence="1">
    <location>
        <begin position="745"/>
        <end position="756"/>
    </location>
</feature>
<organism evidence="2 3">
    <name type="scientific">Camelus dromedarius</name>
    <name type="common">Dromedary</name>
    <name type="synonym">Arabian camel</name>
    <dbReference type="NCBI Taxonomy" id="9838"/>
    <lineage>
        <taxon>Eukaryota</taxon>
        <taxon>Metazoa</taxon>
        <taxon>Chordata</taxon>
        <taxon>Craniata</taxon>
        <taxon>Vertebrata</taxon>
        <taxon>Euteleostomi</taxon>
        <taxon>Mammalia</taxon>
        <taxon>Eutheria</taxon>
        <taxon>Laurasiatheria</taxon>
        <taxon>Artiodactyla</taxon>
        <taxon>Tylopoda</taxon>
        <taxon>Camelidae</taxon>
        <taxon>Camelus</taxon>
    </lineage>
</organism>
<dbReference type="Proteomes" id="UP000299084">
    <property type="component" value="Unassembled WGS sequence"/>
</dbReference>
<dbReference type="AlphaFoldDB" id="A0A5N4EA00"/>